<dbReference type="Proteomes" id="UP000605013">
    <property type="component" value="Unassembled WGS sequence"/>
</dbReference>
<evidence type="ECO:0000313" key="2">
    <source>
        <dbReference type="Proteomes" id="UP000605013"/>
    </source>
</evidence>
<dbReference type="RefSeq" id="WP_203000170.1">
    <property type="nucleotide sequence ID" value="NZ_JAEMEF010000005.1"/>
</dbReference>
<dbReference type="Gene3D" id="3.40.50.1000">
    <property type="entry name" value="HAD superfamily/HAD-like"/>
    <property type="match status" value="1"/>
</dbReference>
<reference evidence="1 2" key="1">
    <citation type="submission" date="2020-12" db="EMBL/GenBank/DDBJ databases">
        <title>Olleya sediminilitoris sp. nov., isolated from a tidal flat.</title>
        <authorList>
            <person name="Park S."/>
            <person name="Yoon J.-H."/>
        </authorList>
    </citation>
    <scope>NUCLEOTIDE SEQUENCE [LARGE SCALE GENOMIC DNA]</scope>
    <source>
        <strain evidence="1 2">YSTF-M6</strain>
    </source>
</reference>
<dbReference type="EMBL" id="JAEMEF010000005">
    <property type="protein sequence ID" value="MBL7559796.1"/>
    <property type="molecule type" value="Genomic_DNA"/>
</dbReference>
<sequence>MKLNQVKLIVSDLDGTLLNSNHEVSKEFFELFKILKANNILFVAASGRPYYSMVEKLGAIKDDIIIVSENGGLAIKQDDLFISNTLESKNLITIANIVESIPEAHPVFCTQNKAYVISKSDKLMDLLSEYYTNYQFIDDVSQIKEDVYKIALFHEKSSEQFIYPKVKHLEADFKVKVSANHWVDISENIANKGYVINHIQKLYNITPDQTMVFGDYNNDLEMLKLGHFSYAMENAHPNVKAVANYLTKSNNDNGVEIIIKQLIESLT</sequence>
<dbReference type="NCBIfam" id="TIGR00099">
    <property type="entry name" value="Cof-subfamily"/>
    <property type="match status" value="1"/>
</dbReference>
<dbReference type="SFLD" id="SFLDG01140">
    <property type="entry name" value="C2.B:_Phosphomannomutase_and_P"/>
    <property type="match status" value="1"/>
</dbReference>
<dbReference type="SFLD" id="SFLDS00003">
    <property type="entry name" value="Haloacid_Dehalogenase"/>
    <property type="match status" value="1"/>
</dbReference>
<dbReference type="InterPro" id="IPR036412">
    <property type="entry name" value="HAD-like_sf"/>
</dbReference>
<dbReference type="PANTHER" id="PTHR10000">
    <property type="entry name" value="PHOSPHOSERINE PHOSPHATASE"/>
    <property type="match status" value="1"/>
</dbReference>
<dbReference type="NCBIfam" id="TIGR01484">
    <property type="entry name" value="HAD-SF-IIB"/>
    <property type="match status" value="1"/>
</dbReference>
<accession>A0ABS1WKZ7</accession>
<name>A0ABS1WKZ7_9FLAO</name>
<dbReference type="InterPro" id="IPR006379">
    <property type="entry name" value="HAD-SF_hydro_IIB"/>
</dbReference>
<protein>
    <submittedName>
        <fullName evidence="1">HAD family hydrolase</fullName>
    </submittedName>
</protein>
<gene>
    <name evidence="1" type="ORF">JAO71_08270</name>
</gene>
<comment type="caution">
    <text evidence="1">The sequence shown here is derived from an EMBL/GenBank/DDBJ whole genome shotgun (WGS) entry which is preliminary data.</text>
</comment>
<keyword evidence="1" id="KW-0378">Hydrolase</keyword>
<dbReference type="Pfam" id="PF08282">
    <property type="entry name" value="Hydrolase_3"/>
    <property type="match status" value="1"/>
</dbReference>
<dbReference type="PANTHER" id="PTHR10000:SF8">
    <property type="entry name" value="HAD SUPERFAMILY HYDROLASE-LIKE, TYPE 3"/>
    <property type="match status" value="1"/>
</dbReference>
<evidence type="ECO:0000313" key="1">
    <source>
        <dbReference type="EMBL" id="MBL7559796.1"/>
    </source>
</evidence>
<dbReference type="Gene3D" id="3.30.1240.10">
    <property type="match status" value="1"/>
</dbReference>
<organism evidence="1 2">
    <name type="scientific">Olleya sediminilitoris</name>
    <dbReference type="NCBI Taxonomy" id="2795739"/>
    <lineage>
        <taxon>Bacteria</taxon>
        <taxon>Pseudomonadati</taxon>
        <taxon>Bacteroidota</taxon>
        <taxon>Flavobacteriia</taxon>
        <taxon>Flavobacteriales</taxon>
        <taxon>Flavobacteriaceae</taxon>
    </lineage>
</organism>
<dbReference type="InterPro" id="IPR023214">
    <property type="entry name" value="HAD_sf"/>
</dbReference>
<dbReference type="GO" id="GO:0016787">
    <property type="term" value="F:hydrolase activity"/>
    <property type="evidence" value="ECO:0007669"/>
    <property type="project" value="UniProtKB-KW"/>
</dbReference>
<dbReference type="SUPFAM" id="SSF56784">
    <property type="entry name" value="HAD-like"/>
    <property type="match status" value="1"/>
</dbReference>
<dbReference type="CDD" id="cd07518">
    <property type="entry name" value="HAD_YbiV-Like"/>
    <property type="match status" value="1"/>
</dbReference>
<proteinExistence type="predicted"/>
<dbReference type="PROSITE" id="PS01228">
    <property type="entry name" value="COF_1"/>
    <property type="match status" value="1"/>
</dbReference>
<dbReference type="InterPro" id="IPR000150">
    <property type="entry name" value="Cof"/>
</dbReference>
<keyword evidence="2" id="KW-1185">Reference proteome</keyword>